<gene>
    <name evidence="1" type="ORF">D9611_013281</name>
</gene>
<dbReference type="SUPFAM" id="SSF53474">
    <property type="entry name" value="alpha/beta-Hydrolases"/>
    <property type="match status" value="1"/>
</dbReference>
<accession>A0A8H5CCX5</accession>
<comment type="caution">
    <text evidence="1">The sequence shown here is derived from an EMBL/GenBank/DDBJ whole genome shotgun (WGS) entry which is preliminary data.</text>
</comment>
<proteinExistence type="predicted"/>
<name>A0A8H5CCX5_9AGAR</name>
<keyword evidence="2" id="KW-1185">Reference proteome</keyword>
<dbReference type="EMBL" id="JAACJK010000013">
    <property type="protein sequence ID" value="KAF5338468.1"/>
    <property type="molecule type" value="Genomic_DNA"/>
</dbReference>
<reference evidence="1 2" key="1">
    <citation type="journal article" date="2020" name="ISME J.">
        <title>Uncovering the hidden diversity of litter-decomposition mechanisms in mushroom-forming fungi.</title>
        <authorList>
            <person name="Floudas D."/>
            <person name="Bentzer J."/>
            <person name="Ahren D."/>
            <person name="Johansson T."/>
            <person name="Persson P."/>
            <person name="Tunlid A."/>
        </authorList>
    </citation>
    <scope>NUCLEOTIDE SEQUENCE [LARGE SCALE GENOMIC DNA]</scope>
    <source>
        <strain evidence="1 2">CBS 175.51</strain>
    </source>
</reference>
<dbReference type="AlphaFoldDB" id="A0A8H5CCX5"/>
<protein>
    <submittedName>
        <fullName evidence="1">Uncharacterized protein</fullName>
    </submittedName>
</protein>
<dbReference type="InterPro" id="IPR029058">
    <property type="entry name" value="AB_hydrolase_fold"/>
</dbReference>
<organism evidence="1 2">
    <name type="scientific">Ephemerocybe angulata</name>
    <dbReference type="NCBI Taxonomy" id="980116"/>
    <lineage>
        <taxon>Eukaryota</taxon>
        <taxon>Fungi</taxon>
        <taxon>Dikarya</taxon>
        <taxon>Basidiomycota</taxon>
        <taxon>Agaricomycotina</taxon>
        <taxon>Agaricomycetes</taxon>
        <taxon>Agaricomycetidae</taxon>
        <taxon>Agaricales</taxon>
        <taxon>Agaricineae</taxon>
        <taxon>Psathyrellaceae</taxon>
        <taxon>Ephemerocybe</taxon>
    </lineage>
</organism>
<dbReference type="Proteomes" id="UP000541558">
    <property type="component" value="Unassembled WGS sequence"/>
</dbReference>
<sequence length="277" mass="30217">MNNGLSLDPYSLGTSLPQPTQTPAALSSLFRSCLLPPFGILDNRPGATFIRHSTKRPSPWLAVVGTVGFSDERERGMCLLWLYFGSRLRYASISVTGRSICASQSLVPAWAPRAGGVFLTDAPQRLVQQGKVAPIPVATGNCDGEGTLFAQTTLNLTFDGEFGYYVKSVWLPKASNEEFAMRLRTRGARLILWKGRRLGLEECIGLPGDWVFQAPRRVFLAAEGRGGSGCGVICQCRVKHDTHLGSFHGSDIYRGFLNDYVVFFANNLNPNTGRGAP</sequence>
<evidence type="ECO:0000313" key="1">
    <source>
        <dbReference type="EMBL" id="KAF5338468.1"/>
    </source>
</evidence>
<dbReference type="OrthoDB" id="3013883at2759"/>
<evidence type="ECO:0000313" key="2">
    <source>
        <dbReference type="Proteomes" id="UP000541558"/>
    </source>
</evidence>
<dbReference type="Gene3D" id="3.40.50.1820">
    <property type="entry name" value="alpha/beta hydrolase"/>
    <property type="match status" value="1"/>
</dbReference>